<dbReference type="RefSeq" id="WP_188974821.1">
    <property type="nucleotide sequence ID" value="NZ_BMPG01000001.1"/>
</dbReference>
<comment type="caution">
    <text evidence="2">The sequence shown here is derived from an EMBL/GenBank/DDBJ whole genome shotgun (WGS) entry which is preliminary data.</text>
</comment>
<dbReference type="EMBL" id="BMPG01000001">
    <property type="protein sequence ID" value="GGL46794.1"/>
    <property type="molecule type" value="Genomic_DNA"/>
</dbReference>
<dbReference type="AlphaFoldDB" id="A0A830F7D6"/>
<organism evidence="2 3">
    <name type="scientific">Halocalculus aciditolerans</name>
    <dbReference type="NCBI Taxonomy" id="1383812"/>
    <lineage>
        <taxon>Archaea</taxon>
        <taxon>Methanobacteriati</taxon>
        <taxon>Methanobacteriota</taxon>
        <taxon>Stenosarchaea group</taxon>
        <taxon>Halobacteria</taxon>
        <taxon>Halobacteriales</taxon>
        <taxon>Halobacteriaceae</taxon>
        <taxon>Halocalculus</taxon>
    </lineage>
</organism>
<proteinExistence type="predicted"/>
<name>A0A830F7D6_9EURY</name>
<keyword evidence="3" id="KW-1185">Reference proteome</keyword>
<dbReference type="Proteomes" id="UP000607197">
    <property type="component" value="Unassembled WGS sequence"/>
</dbReference>
<dbReference type="OrthoDB" id="214113at2157"/>
<sequence length="140" mass="15113">MGHRDRLARTLLDESWAYGYTLTIWGSGAFLIAEFGVPTHVDVVAYITGSLLGFAALAWYSYGGLTVSVDREPRQVETVAEMVHLAATLLNLLLVLGVLVALNRADVTPPLVFALAGVQATVGYSVFLLVEGYLGEELRT</sequence>
<keyword evidence="1" id="KW-1133">Transmembrane helix</keyword>
<accession>A0A830F7D6</accession>
<evidence type="ECO:0000313" key="3">
    <source>
        <dbReference type="Proteomes" id="UP000607197"/>
    </source>
</evidence>
<feature type="transmembrane region" description="Helical" evidence="1">
    <location>
        <begin position="82"/>
        <end position="102"/>
    </location>
</feature>
<keyword evidence="1" id="KW-0472">Membrane</keyword>
<feature type="transmembrane region" description="Helical" evidence="1">
    <location>
        <begin position="16"/>
        <end position="36"/>
    </location>
</feature>
<keyword evidence="1" id="KW-0812">Transmembrane</keyword>
<feature type="transmembrane region" description="Helical" evidence="1">
    <location>
        <begin position="111"/>
        <end position="130"/>
    </location>
</feature>
<evidence type="ECO:0000256" key="1">
    <source>
        <dbReference type="SAM" id="Phobius"/>
    </source>
</evidence>
<feature type="transmembrane region" description="Helical" evidence="1">
    <location>
        <begin position="43"/>
        <end position="62"/>
    </location>
</feature>
<evidence type="ECO:0000313" key="2">
    <source>
        <dbReference type="EMBL" id="GGL46794.1"/>
    </source>
</evidence>
<reference evidence="2" key="2">
    <citation type="submission" date="2020-09" db="EMBL/GenBank/DDBJ databases">
        <authorList>
            <person name="Sun Q."/>
            <person name="Ohkuma M."/>
        </authorList>
    </citation>
    <scope>NUCLEOTIDE SEQUENCE</scope>
    <source>
        <strain evidence="2">JCM 19596</strain>
    </source>
</reference>
<gene>
    <name evidence="2" type="ORF">GCM10009039_01410</name>
</gene>
<protein>
    <submittedName>
        <fullName evidence="2">Uncharacterized protein</fullName>
    </submittedName>
</protein>
<reference evidence="2" key="1">
    <citation type="journal article" date="2014" name="Int. J. Syst. Evol. Microbiol.">
        <title>Complete genome sequence of Corynebacterium casei LMG S-19264T (=DSM 44701T), isolated from a smear-ripened cheese.</title>
        <authorList>
            <consortium name="US DOE Joint Genome Institute (JGI-PGF)"/>
            <person name="Walter F."/>
            <person name="Albersmeier A."/>
            <person name="Kalinowski J."/>
            <person name="Ruckert C."/>
        </authorList>
    </citation>
    <scope>NUCLEOTIDE SEQUENCE</scope>
    <source>
        <strain evidence="2">JCM 19596</strain>
    </source>
</reference>